<dbReference type="EMBL" id="JAGMUV010000013">
    <property type="protein sequence ID" value="KAH7136302.1"/>
    <property type="molecule type" value="Genomic_DNA"/>
</dbReference>
<dbReference type="InterPro" id="IPR000182">
    <property type="entry name" value="GNAT_dom"/>
</dbReference>
<reference evidence="2" key="1">
    <citation type="journal article" date="2021" name="Nat. Commun.">
        <title>Genetic determinants of endophytism in the Arabidopsis root mycobiome.</title>
        <authorList>
            <person name="Mesny F."/>
            <person name="Miyauchi S."/>
            <person name="Thiergart T."/>
            <person name="Pickel B."/>
            <person name="Atanasova L."/>
            <person name="Karlsson M."/>
            <person name="Huettel B."/>
            <person name="Barry K.W."/>
            <person name="Haridas S."/>
            <person name="Chen C."/>
            <person name="Bauer D."/>
            <person name="Andreopoulos W."/>
            <person name="Pangilinan J."/>
            <person name="LaButti K."/>
            <person name="Riley R."/>
            <person name="Lipzen A."/>
            <person name="Clum A."/>
            <person name="Drula E."/>
            <person name="Henrissat B."/>
            <person name="Kohler A."/>
            <person name="Grigoriev I.V."/>
            <person name="Martin F.M."/>
            <person name="Hacquard S."/>
        </authorList>
    </citation>
    <scope>NUCLEOTIDE SEQUENCE</scope>
    <source>
        <strain evidence="2">MPI-CAGE-AT-0147</strain>
    </source>
</reference>
<dbReference type="Pfam" id="PF13302">
    <property type="entry name" value="Acetyltransf_3"/>
    <property type="match status" value="1"/>
</dbReference>
<evidence type="ECO:0000259" key="1">
    <source>
        <dbReference type="PROSITE" id="PS51186"/>
    </source>
</evidence>
<dbReference type="PANTHER" id="PTHR43792:SF16">
    <property type="entry name" value="N-ACETYLTRANSFERASE DOMAIN-CONTAINING PROTEIN"/>
    <property type="match status" value="1"/>
</dbReference>
<feature type="domain" description="N-acetyltransferase" evidence="1">
    <location>
        <begin position="11"/>
        <end position="185"/>
    </location>
</feature>
<comment type="caution">
    <text evidence="2">The sequence shown here is derived from an EMBL/GenBank/DDBJ whole genome shotgun (WGS) entry which is preliminary data.</text>
</comment>
<accession>A0A9P9EFT3</accession>
<keyword evidence="3" id="KW-1185">Reference proteome</keyword>
<sequence>MSQATLHTARLELVPLGQEHKDYLYQLDSNAEVMKYIGYGKPLTAEESGIVLNHLMETALPGSGLGCWAGFDDAGAFVGWWVLAPSQTSDEPPKLTTERTVFGFRVAPGFWGRGFAKEGSRELLRHGFQDLGVKEVLGDTMAINAGSRATMATCGLKHIRTFHNQYDNPPPGIEEGEVEYRITKEEWLELRK</sequence>
<dbReference type="Proteomes" id="UP000738349">
    <property type="component" value="Unassembled WGS sequence"/>
</dbReference>
<proteinExistence type="predicted"/>
<dbReference type="PROSITE" id="PS51186">
    <property type="entry name" value="GNAT"/>
    <property type="match status" value="1"/>
</dbReference>
<dbReference type="Gene3D" id="3.40.630.30">
    <property type="match status" value="1"/>
</dbReference>
<evidence type="ECO:0000313" key="2">
    <source>
        <dbReference type="EMBL" id="KAH7136302.1"/>
    </source>
</evidence>
<dbReference type="OrthoDB" id="630895at2759"/>
<dbReference type="AlphaFoldDB" id="A0A9P9EFT3"/>
<gene>
    <name evidence="2" type="ORF">EDB81DRAFT_902098</name>
</gene>
<protein>
    <submittedName>
        <fullName evidence="2">GNAT domain-containing protein</fullName>
    </submittedName>
</protein>
<name>A0A9P9EFT3_9HYPO</name>
<dbReference type="InterPro" id="IPR016181">
    <property type="entry name" value="Acyl_CoA_acyltransferase"/>
</dbReference>
<dbReference type="GO" id="GO:0016747">
    <property type="term" value="F:acyltransferase activity, transferring groups other than amino-acyl groups"/>
    <property type="evidence" value="ECO:0007669"/>
    <property type="project" value="InterPro"/>
</dbReference>
<organism evidence="2 3">
    <name type="scientific">Dactylonectria macrodidyma</name>
    <dbReference type="NCBI Taxonomy" id="307937"/>
    <lineage>
        <taxon>Eukaryota</taxon>
        <taxon>Fungi</taxon>
        <taxon>Dikarya</taxon>
        <taxon>Ascomycota</taxon>
        <taxon>Pezizomycotina</taxon>
        <taxon>Sordariomycetes</taxon>
        <taxon>Hypocreomycetidae</taxon>
        <taxon>Hypocreales</taxon>
        <taxon>Nectriaceae</taxon>
        <taxon>Dactylonectria</taxon>
    </lineage>
</organism>
<dbReference type="SUPFAM" id="SSF55729">
    <property type="entry name" value="Acyl-CoA N-acyltransferases (Nat)"/>
    <property type="match status" value="1"/>
</dbReference>
<dbReference type="PANTHER" id="PTHR43792">
    <property type="entry name" value="GNAT FAMILY, PUTATIVE (AFU_ORTHOLOGUE AFUA_3G00765)-RELATED-RELATED"/>
    <property type="match status" value="1"/>
</dbReference>
<evidence type="ECO:0000313" key="3">
    <source>
        <dbReference type="Proteomes" id="UP000738349"/>
    </source>
</evidence>
<dbReference type="InterPro" id="IPR051531">
    <property type="entry name" value="N-acetyltransferase"/>
</dbReference>